<gene>
    <name evidence="2" type="ORF">ACFSFY_03730</name>
</gene>
<proteinExistence type="predicted"/>
<sequence length="96" mass="10873">MQTVVLIWIGLMSLWSFATMGYDKQQAKKKGRRVPERKLWTLALLGGGIGAYFGMQTFRHKTRHTSFRIGFLVLALAYGVLILYLLGLRMPGSLIL</sequence>
<comment type="caution">
    <text evidence="2">The sequence shown here is derived from an EMBL/GenBank/DDBJ whole genome shotgun (WGS) entry which is preliminary data.</text>
</comment>
<keyword evidence="1" id="KW-0472">Membrane</keyword>
<name>A0ABW4SD16_9BACL</name>
<reference evidence="3" key="1">
    <citation type="journal article" date="2019" name="Int. J. Syst. Evol. Microbiol.">
        <title>The Global Catalogue of Microorganisms (GCM) 10K type strain sequencing project: providing services to taxonomists for standard genome sequencing and annotation.</title>
        <authorList>
            <consortium name="The Broad Institute Genomics Platform"/>
            <consortium name="The Broad Institute Genome Sequencing Center for Infectious Disease"/>
            <person name="Wu L."/>
            <person name="Ma J."/>
        </authorList>
    </citation>
    <scope>NUCLEOTIDE SEQUENCE [LARGE SCALE GENOMIC DNA]</scope>
    <source>
        <strain evidence="3">CGMCC 4.7177</strain>
    </source>
</reference>
<keyword evidence="3" id="KW-1185">Reference proteome</keyword>
<feature type="transmembrane region" description="Helical" evidence="1">
    <location>
        <begin position="39"/>
        <end position="55"/>
    </location>
</feature>
<protein>
    <submittedName>
        <fullName evidence="2">DUF1294 domain-containing protein</fullName>
    </submittedName>
</protein>
<evidence type="ECO:0000313" key="3">
    <source>
        <dbReference type="Proteomes" id="UP001597218"/>
    </source>
</evidence>
<evidence type="ECO:0000256" key="1">
    <source>
        <dbReference type="SAM" id="Phobius"/>
    </source>
</evidence>
<keyword evidence="1" id="KW-1133">Transmembrane helix</keyword>
<dbReference type="Proteomes" id="UP001597218">
    <property type="component" value="Unassembled WGS sequence"/>
</dbReference>
<evidence type="ECO:0000313" key="2">
    <source>
        <dbReference type="EMBL" id="MFD1927171.1"/>
    </source>
</evidence>
<dbReference type="RefSeq" id="WP_381535825.1">
    <property type="nucleotide sequence ID" value="NZ_JBHUGI010000006.1"/>
</dbReference>
<keyword evidence="1" id="KW-0812">Transmembrane</keyword>
<dbReference type="EMBL" id="JBHUGI010000006">
    <property type="protein sequence ID" value="MFD1927171.1"/>
    <property type="molecule type" value="Genomic_DNA"/>
</dbReference>
<accession>A0ABW4SD16</accession>
<dbReference type="Pfam" id="PF06961">
    <property type="entry name" value="DUF1294"/>
    <property type="match status" value="1"/>
</dbReference>
<organism evidence="2 3">
    <name type="scientific">Sporosarcina siberiensis</name>
    <dbReference type="NCBI Taxonomy" id="1365606"/>
    <lineage>
        <taxon>Bacteria</taxon>
        <taxon>Bacillati</taxon>
        <taxon>Bacillota</taxon>
        <taxon>Bacilli</taxon>
        <taxon>Bacillales</taxon>
        <taxon>Caryophanaceae</taxon>
        <taxon>Sporosarcina</taxon>
    </lineage>
</organism>
<dbReference type="InterPro" id="IPR010718">
    <property type="entry name" value="DUF1294"/>
</dbReference>
<feature type="transmembrane region" description="Helical" evidence="1">
    <location>
        <begin position="67"/>
        <end position="86"/>
    </location>
</feature>